<reference evidence="3" key="1">
    <citation type="journal article" date="2022" name="Microorganisms">
        <title>Antibiotic Susceptibility, Resistance Gene Determinants and Corresponding Genomic Regions in Lactobacillus amylovorus Isolates Derived from Wild Boars and Domestic Pigs.</title>
        <authorList>
            <person name="Moravkova M."/>
            <person name="Kostovova I."/>
            <person name="Kavanova K."/>
            <person name="Pechar R."/>
            <person name="Stanek S."/>
            <person name="Brychta A."/>
            <person name="Zeman M."/>
            <person name="Kubasova T."/>
        </authorList>
    </citation>
    <scope>NUCLEOTIDE SEQUENCE</scope>
    <source>
        <strain evidence="3">M356A</strain>
    </source>
</reference>
<dbReference type="Proteomes" id="UP001143700">
    <property type="component" value="Unassembled WGS sequence"/>
</dbReference>
<feature type="domain" description="Rhamnogalacturonase A/B/Epimerase-like pectate lyase" evidence="1">
    <location>
        <begin position="15"/>
        <end position="59"/>
    </location>
</feature>
<dbReference type="InterPro" id="IPR051801">
    <property type="entry name" value="GH28_Enzymes"/>
</dbReference>
<accession>A0A9X3WA78</accession>
<gene>
    <name evidence="3" type="ORF">ODV15_10845</name>
</gene>
<reference evidence="3" key="2">
    <citation type="submission" date="2022-10" db="EMBL/GenBank/DDBJ databases">
        <authorList>
            <person name="Kostovova I."/>
            <person name="Moravkova M."/>
            <person name="Pechar R."/>
        </authorList>
    </citation>
    <scope>NUCLEOTIDE SEQUENCE</scope>
    <source>
        <strain evidence="3">M356A</strain>
    </source>
</reference>
<evidence type="ECO:0000259" key="1">
    <source>
        <dbReference type="Pfam" id="PF12708"/>
    </source>
</evidence>
<dbReference type="Gene3D" id="2.160.20.10">
    <property type="entry name" value="Single-stranded right-handed beta-helix, Pectin lyase-like"/>
    <property type="match status" value="2"/>
</dbReference>
<dbReference type="EMBL" id="JAOTGU010000031">
    <property type="protein sequence ID" value="MDB6263008.1"/>
    <property type="molecule type" value="Genomic_DNA"/>
</dbReference>
<evidence type="ECO:0000259" key="2">
    <source>
        <dbReference type="Pfam" id="PF13229"/>
    </source>
</evidence>
<dbReference type="RefSeq" id="WP_271870952.1">
    <property type="nucleotide sequence ID" value="NZ_JAOTGU010000031.1"/>
</dbReference>
<evidence type="ECO:0000313" key="3">
    <source>
        <dbReference type="EMBL" id="MDB6263008.1"/>
    </source>
</evidence>
<dbReference type="PANTHER" id="PTHR31339">
    <property type="entry name" value="PECTIN LYASE-RELATED"/>
    <property type="match status" value="1"/>
</dbReference>
<protein>
    <submittedName>
        <fullName evidence="3">Right-handed parallel beta-helix repeat-containing protein</fullName>
    </submittedName>
</protein>
<dbReference type="PANTHER" id="PTHR31339:SF9">
    <property type="entry name" value="PLASMIN AND FIBRONECTIN-BINDING PROTEIN A"/>
    <property type="match status" value="1"/>
</dbReference>
<dbReference type="InterPro" id="IPR039448">
    <property type="entry name" value="Beta_helix"/>
</dbReference>
<sequence>MVKKYGVTPVKETIFDITQFGAIGDGKTDDTASIQASLDKAAENGGGIVYIPEGTYMVRVTDADGEQTATAPWVTTRGLKVDSNTTLVFDKNAKLSAIPNNSWSYTMFNLKDVHDVNILGGELIGDRANHDTKYTQSFRRSPSYQGETGWGILLAGSQNVKIIGNNIHDFWGDGIDLYGENGLDKNNENITIKDNVIDHNRRQGISIENADGVLIEGNTISNTNGTTPQSGIDIEPTNWANTSMRKANNITIRNNTFKNNNGSGVQTYGMSSHAEGFENGPTEISNLVIDQNVFDGNNTNAWNIQDKGGWDKAFNGQLTILGVDYAKVTNNKFINPNPAGMNAVNGDSGQEEPANAYPTAGIYDGYNKSVDIEGNYLPGQDIVVAGGRSLNYRYPENAGTIKDNTLNKIIVDQAISENTRNNDIHVENNTTGK</sequence>
<dbReference type="Pfam" id="PF13229">
    <property type="entry name" value="Beta_helix"/>
    <property type="match status" value="1"/>
</dbReference>
<dbReference type="SUPFAM" id="SSF51126">
    <property type="entry name" value="Pectin lyase-like"/>
    <property type="match status" value="1"/>
</dbReference>
<dbReference type="InterPro" id="IPR022441">
    <property type="entry name" value="Para_beta_helix_rpt-2"/>
</dbReference>
<dbReference type="NCBIfam" id="TIGR03804">
    <property type="entry name" value="para_beta_helix"/>
    <property type="match status" value="1"/>
</dbReference>
<dbReference type="InterPro" id="IPR006626">
    <property type="entry name" value="PbH1"/>
</dbReference>
<proteinExistence type="predicted"/>
<dbReference type="InterPro" id="IPR024535">
    <property type="entry name" value="RHGA/B-epi-like_pectate_lyase"/>
</dbReference>
<dbReference type="Pfam" id="PF12708">
    <property type="entry name" value="Pect-lyase_RHGA_epim"/>
    <property type="match status" value="1"/>
</dbReference>
<dbReference type="AlphaFoldDB" id="A0A9X3WA78"/>
<dbReference type="SMART" id="SM00710">
    <property type="entry name" value="PbH1"/>
    <property type="match status" value="6"/>
</dbReference>
<name>A0A9X3WA78_LACAM</name>
<comment type="caution">
    <text evidence="3">The sequence shown here is derived from an EMBL/GenBank/DDBJ whole genome shotgun (WGS) entry which is preliminary data.</text>
</comment>
<feature type="domain" description="Right handed beta helix" evidence="2">
    <location>
        <begin position="151"/>
        <end position="348"/>
    </location>
</feature>
<dbReference type="InterPro" id="IPR012334">
    <property type="entry name" value="Pectin_lyas_fold"/>
</dbReference>
<evidence type="ECO:0000313" key="4">
    <source>
        <dbReference type="Proteomes" id="UP001143700"/>
    </source>
</evidence>
<organism evidence="3 4">
    <name type="scientific">Lactobacillus amylovorus</name>
    <dbReference type="NCBI Taxonomy" id="1604"/>
    <lineage>
        <taxon>Bacteria</taxon>
        <taxon>Bacillati</taxon>
        <taxon>Bacillota</taxon>
        <taxon>Bacilli</taxon>
        <taxon>Lactobacillales</taxon>
        <taxon>Lactobacillaceae</taxon>
        <taxon>Lactobacillus</taxon>
    </lineage>
</organism>
<dbReference type="InterPro" id="IPR011050">
    <property type="entry name" value="Pectin_lyase_fold/virulence"/>
</dbReference>